<dbReference type="AlphaFoldDB" id="A0AAD8HYS4"/>
<dbReference type="PANTHER" id="PTHR10492:SF57">
    <property type="entry name" value="ATP-DEPENDENT DNA HELICASE"/>
    <property type="match status" value="1"/>
</dbReference>
<name>A0AAD8HYS4_9APIA</name>
<organism evidence="1 2">
    <name type="scientific">Heracleum sosnowskyi</name>
    <dbReference type="NCBI Taxonomy" id="360622"/>
    <lineage>
        <taxon>Eukaryota</taxon>
        <taxon>Viridiplantae</taxon>
        <taxon>Streptophyta</taxon>
        <taxon>Embryophyta</taxon>
        <taxon>Tracheophyta</taxon>
        <taxon>Spermatophyta</taxon>
        <taxon>Magnoliopsida</taxon>
        <taxon>eudicotyledons</taxon>
        <taxon>Gunneridae</taxon>
        <taxon>Pentapetalae</taxon>
        <taxon>asterids</taxon>
        <taxon>campanulids</taxon>
        <taxon>Apiales</taxon>
        <taxon>Apiaceae</taxon>
        <taxon>Apioideae</taxon>
        <taxon>apioid superclade</taxon>
        <taxon>Tordylieae</taxon>
        <taxon>Tordyliinae</taxon>
        <taxon>Heracleum</taxon>
    </lineage>
</organism>
<reference evidence="1" key="2">
    <citation type="submission" date="2023-05" db="EMBL/GenBank/DDBJ databases">
        <authorList>
            <person name="Schelkunov M.I."/>
        </authorList>
    </citation>
    <scope>NUCLEOTIDE SEQUENCE</scope>
    <source>
        <strain evidence="1">Hsosn_3</strain>
        <tissue evidence="1">Leaf</tissue>
    </source>
</reference>
<dbReference type="EMBL" id="JAUIZM010000007">
    <property type="protein sequence ID" value="KAK1374952.1"/>
    <property type="molecule type" value="Genomic_DNA"/>
</dbReference>
<keyword evidence="2" id="KW-1185">Reference proteome</keyword>
<reference evidence="1" key="1">
    <citation type="submission" date="2023-02" db="EMBL/GenBank/DDBJ databases">
        <title>Genome of toxic invasive species Heracleum sosnowskyi carries increased number of genes despite the absence of recent whole-genome duplications.</title>
        <authorList>
            <person name="Schelkunov M."/>
            <person name="Shtratnikova V."/>
            <person name="Makarenko M."/>
            <person name="Klepikova A."/>
            <person name="Omelchenko D."/>
            <person name="Novikova G."/>
            <person name="Obukhova E."/>
            <person name="Bogdanov V."/>
            <person name="Penin A."/>
            <person name="Logacheva M."/>
        </authorList>
    </citation>
    <scope>NUCLEOTIDE SEQUENCE</scope>
    <source>
        <strain evidence="1">Hsosn_3</strain>
        <tissue evidence="1">Leaf</tissue>
    </source>
</reference>
<comment type="caution">
    <text evidence="1">The sequence shown here is derived from an EMBL/GenBank/DDBJ whole genome shotgun (WGS) entry which is preliminary data.</text>
</comment>
<dbReference type="PANTHER" id="PTHR10492">
    <property type="match status" value="1"/>
</dbReference>
<proteinExistence type="predicted"/>
<evidence type="ECO:0008006" key="3">
    <source>
        <dbReference type="Google" id="ProtNLM"/>
    </source>
</evidence>
<evidence type="ECO:0000313" key="1">
    <source>
        <dbReference type="EMBL" id="KAK1374952.1"/>
    </source>
</evidence>
<dbReference type="Proteomes" id="UP001237642">
    <property type="component" value="Unassembled WGS sequence"/>
</dbReference>
<sequence>MRLNQGQNDEQVESLKNFAEWVLQIGNGQVVPPQDELVLYEEDHIVIPREFCDPELKNSVENMIQWTYPDLLLNYKSPKYLSERSILTPTNQIVSHLNSLIVEMIPCSEFTYYSVDKAEDFGGTVLVGETYEMRNFLVTPFTGKYKCFEAHIRIVITQLTRVTAVPPFERVLQDEVFQFTHFYGLTENYIQDSHCIDVVGILHRRKRLRSLINSRNKEQTYLDLVLSDTVSWSSQAIARVLLVPEEHTYTTPSTVKEVPAMFVATINLLQFGGGGLNARICREEKNIRKQEKSNARVNRNNVVSDDDDELMNAIDQYEI</sequence>
<gene>
    <name evidence="1" type="ORF">POM88_031145</name>
</gene>
<accession>A0AAD8HYS4</accession>
<evidence type="ECO:0000313" key="2">
    <source>
        <dbReference type="Proteomes" id="UP001237642"/>
    </source>
</evidence>
<protein>
    <recommendedName>
        <fullName evidence="3">ATP-dependent DNA helicase</fullName>
    </recommendedName>
</protein>